<keyword evidence="3" id="KW-1185">Reference proteome</keyword>
<evidence type="ECO:0000313" key="3">
    <source>
        <dbReference type="Proteomes" id="UP001175228"/>
    </source>
</evidence>
<feature type="signal peptide" evidence="1">
    <location>
        <begin position="1"/>
        <end position="17"/>
    </location>
</feature>
<comment type="caution">
    <text evidence="2">The sequence shown here is derived from an EMBL/GenBank/DDBJ whole genome shotgun (WGS) entry which is preliminary data.</text>
</comment>
<reference evidence="2" key="1">
    <citation type="submission" date="2023-06" db="EMBL/GenBank/DDBJ databases">
        <authorList>
            <consortium name="Lawrence Berkeley National Laboratory"/>
            <person name="Ahrendt S."/>
            <person name="Sahu N."/>
            <person name="Indic B."/>
            <person name="Wong-Bajracharya J."/>
            <person name="Merenyi Z."/>
            <person name="Ke H.-M."/>
            <person name="Monk M."/>
            <person name="Kocsube S."/>
            <person name="Drula E."/>
            <person name="Lipzen A."/>
            <person name="Balint B."/>
            <person name="Henrissat B."/>
            <person name="Andreopoulos B."/>
            <person name="Martin F.M."/>
            <person name="Harder C.B."/>
            <person name="Rigling D."/>
            <person name="Ford K.L."/>
            <person name="Foster G.D."/>
            <person name="Pangilinan J."/>
            <person name="Papanicolaou A."/>
            <person name="Barry K."/>
            <person name="LaButti K."/>
            <person name="Viragh M."/>
            <person name="Koriabine M."/>
            <person name="Yan M."/>
            <person name="Riley R."/>
            <person name="Champramary S."/>
            <person name="Plett K.L."/>
            <person name="Tsai I.J."/>
            <person name="Slot J."/>
            <person name="Sipos G."/>
            <person name="Plett J."/>
            <person name="Nagy L.G."/>
            <person name="Grigoriev I.V."/>
        </authorList>
    </citation>
    <scope>NUCLEOTIDE SEQUENCE</scope>
    <source>
        <strain evidence="2">HWK02</strain>
    </source>
</reference>
<dbReference type="Proteomes" id="UP001175228">
    <property type="component" value="Unassembled WGS sequence"/>
</dbReference>
<name>A0AA39QR77_9AGAR</name>
<sequence length="116" mass="13377">MKLTSWHLFPLFSLVVSSRLRRRDDSNEYATACRSCRYRQRFVHCPCRYGMFRSHLAPAPELSVSPSQRVPQRNISHLGLQQAPAILPSRAQVVRRVMAFSRTHILSLSHLFSQIG</sequence>
<dbReference type="EMBL" id="JAUEPU010000001">
    <property type="protein sequence ID" value="KAK0506436.1"/>
    <property type="molecule type" value="Genomic_DNA"/>
</dbReference>
<dbReference type="AlphaFoldDB" id="A0AA39QR77"/>
<gene>
    <name evidence="2" type="ORF">EDD18DRAFT_31630</name>
</gene>
<evidence type="ECO:0000313" key="2">
    <source>
        <dbReference type="EMBL" id="KAK0506436.1"/>
    </source>
</evidence>
<evidence type="ECO:0000256" key="1">
    <source>
        <dbReference type="SAM" id="SignalP"/>
    </source>
</evidence>
<keyword evidence="1" id="KW-0732">Signal</keyword>
<proteinExistence type="predicted"/>
<evidence type="ECO:0008006" key="4">
    <source>
        <dbReference type="Google" id="ProtNLM"/>
    </source>
</evidence>
<protein>
    <recommendedName>
        <fullName evidence="4">Secreted protein</fullName>
    </recommendedName>
</protein>
<organism evidence="2 3">
    <name type="scientific">Armillaria luteobubalina</name>
    <dbReference type="NCBI Taxonomy" id="153913"/>
    <lineage>
        <taxon>Eukaryota</taxon>
        <taxon>Fungi</taxon>
        <taxon>Dikarya</taxon>
        <taxon>Basidiomycota</taxon>
        <taxon>Agaricomycotina</taxon>
        <taxon>Agaricomycetes</taxon>
        <taxon>Agaricomycetidae</taxon>
        <taxon>Agaricales</taxon>
        <taxon>Marasmiineae</taxon>
        <taxon>Physalacriaceae</taxon>
        <taxon>Armillaria</taxon>
    </lineage>
</organism>
<feature type="chain" id="PRO_5041460420" description="Secreted protein" evidence="1">
    <location>
        <begin position="18"/>
        <end position="116"/>
    </location>
</feature>
<accession>A0AA39QR77</accession>